<organism evidence="2 3">
    <name type="scientific">Sphingomonas guangdongensis</name>
    <dbReference type="NCBI Taxonomy" id="1141890"/>
    <lineage>
        <taxon>Bacteria</taxon>
        <taxon>Pseudomonadati</taxon>
        <taxon>Pseudomonadota</taxon>
        <taxon>Alphaproteobacteria</taxon>
        <taxon>Sphingomonadales</taxon>
        <taxon>Sphingomonadaceae</taxon>
        <taxon>Sphingomonas</taxon>
    </lineage>
</organism>
<dbReference type="Proteomes" id="UP000219494">
    <property type="component" value="Unassembled WGS sequence"/>
</dbReference>
<keyword evidence="3" id="KW-1185">Reference proteome</keyword>
<gene>
    <name evidence="2" type="ORF">SAMN06297144_1990</name>
</gene>
<sequence>MSKLFTMIAAAATLTATAAQAEPKRFQADGLTYEYETQTDARGATVLVGRTLEGGSFRLVVKNGQVRGTANGQPVSFSVADSRGAAGRARPVEIASR</sequence>
<evidence type="ECO:0000256" key="1">
    <source>
        <dbReference type="SAM" id="SignalP"/>
    </source>
</evidence>
<evidence type="ECO:0000313" key="3">
    <source>
        <dbReference type="Proteomes" id="UP000219494"/>
    </source>
</evidence>
<dbReference type="EMBL" id="OBMI01000002">
    <property type="protein sequence ID" value="SOB86879.1"/>
    <property type="molecule type" value="Genomic_DNA"/>
</dbReference>
<feature type="signal peptide" evidence="1">
    <location>
        <begin position="1"/>
        <end position="21"/>
    </location>
</feature>
<proteinExistence type="predicted"/>
<feature type="chain" id="PRO_5012402706" evidence="1">
    <location>
        <begin position="22"/>
        <end position="97"/>
    </location>
</feature>
<dbReference type="AlphaFoldDB" id="A0A285QZR7"/>
<protein>
    <submittedName>
        <fullName evidence="2">Uncharacterized protein</fullName>
    </submittedName>
</protein>
<dbReference type="RefSeq" id="WP_097063847.1">
    <property type="nucleotide sequence ID" value="NZ_OBMI01000002.1"/>
</dbReference>
<reference evidence="2 3" key="1">
    <citation type="submission" date="2017-07" db="EMBL/GenBank/DDBJ databases">
        <authorList>
            <person name="Sun Z.S."/>
            <person name="Albrecht U."/>
            <person name="Echele G."/>
            <person name="Lee C.C."/>
        </authorList>
    </citation>
    <scope>NUCLEOTIDE SEQUENCE [LARGE SCALE GENOMIC DNA]</scope>
    <source>
        <strain evidence="2 3">CGMCC 1.12672</strain>
    </source>
</reference>
<name>A0A285QZR7_9SPHN</name>
<evidence type="ECO:0000313" key="2">
    <source>
        <dbReference type="EMBL" id="SOB86879.1"/>
    </source>
</evidence>
<keyword evidence="1" id="KW-0732">Signal</keyword>
<accession>A0A285QZR7</accession>
<dbReference type="OrthoDB" id="7572491at2"/>